<dbReference type="GO" id="GO:0003887">
    <property type="term" value="F:DNA-directed DNA polymerase activity"/>
    <property type="evidence" value="ECO:0007669"/>
    <property type="project" value="UniProtKB-KW"/>
</dbReference>
<dbReference type="Gene3D" id="1.10.246.20">
    <property type="entry name" value="Coactivator CBP, KIX domain"/>
    <property type="match status" value="1"/>
</dbReference>
<keyword evidence="2" id="KW-0235">DNA replication</keyword>
<dbReference type="InterPro" id="IPR003101">
    <property type="entry name" value="KIX_dom"/>
</dbReference>
<dbReference type="GO" id="GO:0006272">
    <property type="term" value="P:leading strand elongation"/>
    <property type="evidence" value="ECO:0007669"/>
    <property type="project" value="TreeGrafter"/>
</dbReference>
<keyword evidence="2" id="KW-0238">DNA-binding</keyword>
<keyword evidence="2" id="KW-0548">Nucleotidyltransferase</keyword>
<keyword evidence="2" id="KW-0862">Zinc</keyword>
<feature type="domain" description="KIX" evidence="3">
    <location>
        <begin position="58"/>
        <end position="132"/>
    </location>
</feature>
<dbReference type="GO" id="GO:0003712">
    <property type="term" value="F:transcription coregulator activity"/>
    <property type="evidence" value="ECO:0007669"/>
    <property type="project" value="InterPro"/>
</dbReference>
<dbReference type="SUPFAM" id="SSF47040">
    <property type="entry name" value="Kix domain of CBP (creb binding protein)"/>
    <property type="match status" value="1"/>
</dbReference>
<dbReference type="InterPro" id="IPR036529">
    <property type="entry name" value="KIX_dom_sf"/>
</dbReference>
<evidence type="ECO:0000313" key="4">
    <source>
        <dbReference type="EMBL" id="PVD27634.1"/>
    </source>
</evidence>
<dbReference type="GO" id="GO:0003677">
    <property type="term" value="F:DNA binding"/>
    <property type="evidence" value="ECO:0007669"/>
    <property type="project" value="UniProtKB-KW"/>
</dbReference>
<dbReference type="GO" id="GO:0000278">
    <property type="term" value="P:mitotic cell cycle"/>
    <property type="evidence" value="ECO:0007669"/>
    <property type="project" value="TreeGrafter"/>
</dbReference>
<evidence type="ECO:0000259" key="3">
    <source>
        <dbReference type="Pfam" id="PF02172"/>
    </source>
</evidence>
<keyword evidence="2" id="KW-0004">4Fe-4S</keyword>
<organism evidence="4 5">
    <name type="scientific">Pomacea canaliculata</name>
    <name type="common">Golden apple snail</name>
    <dbReference type="NCBI Taxonomy" id="400727"/>
    <lineage>
        <taxon>Eukaryota</taxon>
        <taxon>Metazoa</taxon>
        <taxon>Spiralia</taxon>
        <taxon>Lophotrochozoa</taxon>
        <taxon>Mollusca</taxon>
        <taxon>Gastropoda</taxon>
        <taxon>Caenogastropoda</taxon>
        <taxon>Architaenioglossa</taxon>
        <taxon>Ampullarioidea</taxon>
        <taxon>Ampullariidae</taxon>
        <taxon>Pomacea</taxon>
    </lineage>
</organism>
<dbReference type="Gene3D" id="3.30.342.10">
    <property type="entry name" value="DNA Polymerase, chain B, domain 1"/>
    <property type="match status" value="1"/>
</dbReference>
<dbReference type="STRING" id="400727.A0A2T7P2J4"/>
<protein>
    <recommendedName>
        <fullName evidence="2">DNA polymerase epsilon catalytic subunit</fullName>
        <ecNumber evidence="2">2.7.7.7</ecNumber>
    </recommendedName>
</protein>
<dbReference type="GO" id="GO:0006355">
    <property type="term" value="P:regulation of DNA-templated transcription"/>
    <property type="evidence" value="ECO:0007669"/>
    <property type="project" value="InterPro"/>
</dbReference>
<keyword evidence="2" id="KW-0863">Zinc-finger</keyword>
<dbReference type="EC" id="2.7.7.7" evidence="2"/>
<accession>A0A2T7P2J4</accession>
<evidence type="ECO:0000313" key="5">
    <source>
        <dbReference type="Proteomes" id="UP000245119"/>
    </source>
</evidence>
<comment type="subcellular location">
    <subcellularLocation>
        <location evidence="2">Nucleus</location>
    </subcellularLocation>
</comment>
<dbReference type="GO" id="GO:0008270">
    <property type="term" value="F:zinc ion binding"/>
    <property type="evidence" value="ECO:0007669"/>
    <property type="project" value="UniProtKB-KW"/>
</dbReference>
<comment type="catalytic activity">
    <reaction evidence="2">
        <text>DNA(n) + a 2'-deoxyribonucleoside 5'-triphosphate = DNA(n+1) + diphosphate</text>
        <dbReference type="Rhea" id="RHEA:22508"/>
        <dbReference type="Rhea" id="RHEA-COMP:17339"/>
        <dbReference type="Rhea" id="RHEA-COMP:17340"/>
        <dbReference type="ChEBI" id="CHEBI:33019"/>
        <dbReference type="ChEBI" id="CHEBI:61560"/>
        <dbReference type="ChEBI" id="CHEBI:173112"/>
        <dbReference type="EC" id="2.7.7.7"/>
    </reaction>
</comment>
<gene>
    <name evidence="4" type="ORF">C0Q70_12801</name>
</gene>
<keyword evidence="2" id="KW-0408">Iron</keyword>
<dbReference type="InterPro" id="IPR029703">
    <property type="entry name" value="POL2"/>
</dbReference>
<dbReference type="Proteomes" id="UP000245119">
    <property type="component" value="Linkage Group LG7"/>
</dbReference>
<dbReference type="OrthoDB" id="6105938at2759"/>
<keyword evidence="5" id="KW-1185">Reference proteome</keyword>
<comment type="cofactor">
    <cofactor evidence="2">
        <name>[4Fe-4S] cluster</name>
        <dbReference type="ChEBI" id="CHEBI:49883"/>
    </cofactor>
</comment>
<keyword evidence="2" id="KW-0808">Transferase</keyword>
<dbReference type="PANTHER" id="PTHR10670:SF0">
    <property type="entry name" value="DNA POLYMERASE EPSILON CATALYTIC SUBUNIT A"/>
    <property type="match status" value="1"/>
</dbReference>
<dbReference type="GO" id="GO:0008622">
    <property type="term" value="C:epsilon DNA polymerase complex"/>
    <property type="evidence" value="ECO:0007669"/>
    <property type="project" value="InterPro"/>
</dbReference>
<keyword evidence="2" id="KW-0239">DNA-directed DNA polymerase</keyword>
<dbReference type="GO" id="GO:0008310">
    <property type="term" value="F:single-stranded DNA 3'-5' DNA exonuclease activity"/>
    <property type="evidence" value="ECO:0007669"/>
    <property type="project" value="TreeGrafter"/>
</dbReference>
<dbReference type="GO" id="GO:0051539">
    <property type="term" value="F:4 iron, 4 sulfur cluster binding"/>
    <property type="evidence" value="ECO:0007669"/>
    <property type="project" value="UniProtKB-KW"/>
</dbReference>
<proteinExistence type="inferred from homology"/>
<dbReference type="GO" id="GO:0045004">
    <property type="term" value="P:DNA replication proofreading"/>
    <property type="evidence" value="ECO:0007669"/>
    <property type="project" value="TreeGrafter"/>
</dbReference>
<reference evidence="4 5" key="1">
    <citation type="submission" date="2018-04" db="EMBL/GenBank/DDBJ databases">
        <title>The genome of golden apple snail Pomacea canaliculata provides insight into stress tolerance and invasive adaptation.</title>
        <authorList>
            <person name="Liu C."/>
            <person name="Liu B."/>
            <person name="Ren Y."/>
            <person name="Zhang Y."/>
            <person name="Wang H."/>
            <person name="Li S."/>
            <person name="Jiang F."/>
            <person name="Yin L."/>
            <person name="Zhang G."/>
            <person name="Qian W."/>
            <person name="Fan W."/>
        </authorList>
    </citation>
    <scope>NUCLEOTIDE SEQUENCE [LARGE SCALE GENOMIC DNA]</scope>
    <source>
        <strain evidence="4">SZHN2017</strain>
        <tissue evidence="4">Muscle</tissue>
    </source>
</reference>
<dbReference type="GO" id="GO:0006287">
    <property type="term" value="P:base-excision repair, gap-filling"/>
    <property type="evidence" value="ECO:0007669"/>
    <property type="project" value="TreeGrafter"/>
</dbReference>
<keyword evidence="2" id="KW-0479">Metal-binding</keyword>
<dbReference type="Pfam" id="PF02172">
    <property type="entry name" value="KIX"/>
    <property type="match status" value="1"/>
</dbReference>
<comment type="function">
    <text evidence="2">DNA polymerase II participates in chromosomal DNA replication.</text>
</comment>
<keyword evidence="1 2" id="KW-0539">Nucleus</keyword>
<dbReference type="EMBL" id="PZQS01000007">
    <property type="protein sequence ID" value="PVD27634.1"/>
    <property type="molecule type" value="Genomic_DNA"/>
</dbReference>
<keyword evidence="2" id="KW-0411">Iron-sulfur</keyword>
<comment type="similarity">
    <text evidence="2">Belongs to the DNA polymerase type-B family.</text>
</comment>
<dbReference type="GO" id="GO:0006297">
    <property type="term" value="P:nucleotide-excision repair, DNA gap filling"/>
    <property type="evidence" value="ECO:0007669"/>
    <property type="project" value="TreeGrafter"/>
</dbReference>
<evidence type="ECO:0000256" key="2">
    <source>
        <dbReference type="RuleBase" id="RU365029"/>
    </source>
</evidence>
<sequence length="308" mass="36109">MMAFLVDYIPTIRAHNLVQDDSSAQSQQGSWCKPYNVQWEPRMNWHRVKIPITPNIARDWYSEVEPYDRVMTIVWHSIMIHPTQDVTAMTDPRMQHVIDAMWQLEGDIYQVAQNKIEYTKRMKMETSKMRKYIVQERRRYGDQLLQARWFFDYPVQPSIPKQPRQEQENLSTAAATFVPQSLENASATNPSLFVEKREKTAFMAETSEKTKGQEPASCGTSFFCCRICFETFEETDILDEDKRLVSAVDYYFLEEDGSRFKATLPFRPYFYVATKKDCEKEVVSFLSRKFSGKLASVETVQKEDLDLV</sequence>
<evidence type="ECO:0000256" key="1">
    <source>
        <dbReference type="ARBA" id="ARBA00023242"/>
    </source>
</evidence>
<comment type="caution">
    <text evidence="4">The sequence shown here is derived from an EMBL/GenBank/DDBJ whole genome shotgun (WGS) entry which is preliminary data.</text>
</comment>
<dbReference type="AlphaFoldDB" id="A0A2T7P2J4"/>
<name>A0A2T7P2J4_POMCA</name>
<dbReference type="PANTHER" id="PTHR10670">
    <property type="entry name" value="DNA POLYMERASE EPSILON CATALYTIC SUBUNIT A"/>
    <property type="match status" value="1"/>
</dbReference>